<evidence type="ECO:0000313" key="6">
    <source>
        <dbReference type="EMBL" id="RXK08946.1"/>
    </source>
</evidence>
<evidence type="ECO:0000313" key="8">
    <source>
        <dbReference type="Proteomes" id="UP000289193"/>
    </source>
</evidence>
<dbReference type="SUPFAM" id="SSF46689">
    <property type="entry name" value="Homeodomain-like"/>
    <property type="match status" value="2"/>
</dbReference>
<keyword evidence="1" id="KW-0805">Transcription regulation</keyword>
<dbReference type="PROSITE" id="PS01124">
    <property type="entry name" value="HTH_ARAC_FAMILY_2"/>
    <property type="match status" value="1"/>
</dbReference>
<dbReference type="PRINTS" id="PR00032">
    <property type="entry name" value="HTHARAC"/>
</dbReference>
<dbReference type="SMART" id="SM00342">
    <property type="entry name" value="HTH_ARAC"/>
    <property type="match status" value="1"/>
</dbReference>
<keyword evidence="2" id="KW-0238">DNA-binding</keyword>
<sequence>MDKISKIEYFDIFEEIKTIKNPFSRENFICNVKPEYGLGNYVGYDSGSGIAFFLSSFLLNQNKILIERSNVAGAVLIFNLGNNYSFTFEDNSTFELKKNSYFLGFCSDKFLVDVSIKKSAKYNMLTIGIKEELFLKLAHNLKNLNEKMKEAKNKNYAIVEGGQIDPEQKEILSAFSKKSKDEYLLTDLNLESKTMNLIEYTIKKIISNINSTYNLDKSIINSLEKAKKLINESYFENLTIKEIAYKSAINECYLKKDFKKYYGMTVYEMLQKQRLNKAKELLQEDFTVKEVCSKVGYKHLGNFSKLFQHYFNISPSKYKKEFN</sequence>
<dbReference type="RefSeq" id="WP_114838491.1">
    <property type="nucleotide sequence ID" value="NZ_CP031217.1"/>
</dbReference>
<dbReference type="KEGG" id="hbv:ABIV_0608"/>
<protein>
    <submittedName>
        <fullName evidence="6">AraC family transcriptional regulator</fullName>
    </submittedName>
    <submittedName>
        <fullName evidence="5">Transcriptional regulator, AraC family</fullName>
    </submittedName>
</protein>
<dbReference type="GO" id="GO:0043565">
    <property type="term" value="F:sequence-specific DNA binding"/>
    <property type="evidence" value="ECO:0007669"/>
    <property type="project" value="InterPro"/>
</dbReference>
<dbReference type="EMBL" id="PDKM01000009">
    <property type="protein sequence ID" value="RXK08946.1"/>
    <property type="molecule type" value="Genomic_DNA"/>
</dbReference>
<name>A0AAX2A8A5_9BACT</name>
<dbReference type="GO" id="GO:0003700">
    <property type="term" value="F:DNA-binding transcription factor activity"/>
    <property type="evidence" value="ECO:0007669"/>
    <property type="project" value="InterPro"/>
</dbReference>
<dbReference type="Pfam" id="PF12833">
    <property type="entry name" value="HTH_18"/>
    <property type="match status" value="1"/>
</dbReference>
<dbReference type="InterPro" id="IPR053142">
    <property type="entry name" value="PchR_regulatory_protein"/>
</dbReference>
<proteinExistence type="predicted"/>
<evidence type="ECO:0000256" key="2">
    <source>
        <dbReference type="ARBA" id="ARBA00023125"/>
    </source>
</evidence>
<reference evidence="6 8" key="1">
    <citation type="submission" date="2017-10" db="EMBL/GenBank/DDBJ databases">
        <title>Genomics of the genus Arcobacter.</title>
        <authorList>
            <person name="Perez-Cataluna A."/>
            <person name="Figueras M.J."/>
        </authorList>
    </citation>
    <scope>NUCLEOTIDE SEQUENCE [LARGE SCALE GENOMIC DNA]</scope>
    <source>
        <strain evidence="6 8">CECT 7835</strain>
    </source>
</reference>
<evidence type="ECO:0000256" key="1">
    <source>
        <dbReference type="ARBA" id="ARBA00023015"/>
    </source>
</evidence>
<organism evidence="6 8">
    <name type="scientific">Halarcobacter bivalviorum</name>
    <dbReference type="NCBI Taxonomy" id="663364"/>
    <lineage>
        <taxon>Bacteria</taxon>
        <taxon>Pseudomonadati</taxon>
        <taxon>Campylobacterota</taxon>
        <taxon>Epsilonproteobacteria</taxon>
        <taxon>Campylobacterales</taxon>
        <taxon>Arcobacteraceae</taxon>
        <taxon>Halarcobacter</taxon>
    </lineage>
</organism>
<dbReference type="InterPro" id="IPR020449">
    <property type="entry name" value="Tscrpt_reg_AraC-type_HTH"/>
</dbReference>
<dbReference type="Proteomes" id="UP000253850">
    <property type="component" value="Chromosome"/>
</dbReference>
<accession>A0AAX2A8A5</accession>
<keyword evidence="3" id="KW-0804">Transcription</keyword>
<dbReference type="Proteomes" id="UP000289193">
    <property type="component" value="Unassembled WGS sequence"/>
</dbReference>
<dbReference type="Gene3D" id="1.10.10.60">
    <property type="entry name" value="Homeodomain-like"/>
    <property type="match status" value="2"/>
</dbReference>
<dbReference type="InterPro" id="IPR018060">
    <property type="entry name" value="HTH_AraC"/>
</dbReference>
<keyword evidence="8" id="KW-1185">Reference proteome</keyword>
<evidence type="ECO:0000259" key="4">
    <source>
        <dbReference type="PROSITE" id="PS01124"/>
    </source>
</evidence>
<evidence type="ECO:0000313" key="7">
    <source>
        <dbReference type="Proteomes" id="UP000253850"/>
    </source>
</evidence>
<reference evidence="5 7" key="2">
    <citation type="submission" date="2018-07" db="EMBL/GenBank/DDBJ databases">
        <title>Complete genome of the Arcobacter bivalviorum type strain LMG 26154.</title>
        <authorList>
            <person name="Miller W.G."/>
            <person name="Yee E."/>
            <person name="Bono J.L."/>
        </authorList>
    </citation>
    <scope>NUCLEOTIDE SEQUENCE [LARGE SCALE GENOMIC DNA]</scope>
    <source>
        <strain evidence="5 7">LMG 26154</strain>
    </source>
</reference>
<dbReference type="PANTHER" id="PTHR47893">
    <property type="entry name" value="REGULATORY PROTEIN PCHR"/>
    <property type="match status" value="1"/>
</dbReference>
<gene>
    <name evidence="5" type="ORF">ABIV_0608</name>
    <name evidence="6" type="ORF">CRV05_12960</name>
</gene>
<dbReference type="InterPro" id="IPR018062">
    <property type="entry name" value="HTH_AraC-typ_CS"/>
</dbReference>
<dbReference type="PANTHER" id="PTHR47893:SF1">
    <property type="entry name" value="REGULATORY PROTEIN PCHR"/>
    <property type="match status" value="1"/>
</dbReference>
<evidence type="ECO:0000256" key="3">
    <source>
        <dbReference type="ARBA" id="ARBA00023163"/>
    </source>
</evidence>
<dbReference type="PROSITE" id="PS00041">
    <property type="entry name" value="HTH_ARAC_FAMILY_1"/>
    <property type="match status" value="1"/>
</dbReference>
<feature type="domain" description="HTH araC/xylS-type" evidence="4">
    <location>
        <begin position="224"/>
        <end position="321"/>
    </location>
</feature>
<evidence type="ECO:0000313" key="5">
    <source>
        <dbReference type="EMBL" id="AXH11621.1"/>
    </source>
</evidence>
<dbReference type="InterPro" id="IPR009057">
    <property type="entry name" value="Homeodomain-like_sf"/>
</dbReference>
<dbReference type="AlphaFoldDB" id="A0AAX2A8A5"/>
<dbReference type="EMBL" id="CP031217">
    <property type="protein sequence ID" value="AXH11621.1"/>
    <property type="molecule type" value="Genomic_DNA"/>
</dbReference>